<gene>
    <name evidence="5" type="primary">holB</name>
    <name evidence="5" type="ORF">GH984_01040</name>
</gene>
<comment type="catalytic activity">
    <reaction evidence="3">
        <text>DNA(n) + a 2'-deoxyribonucleoside 5'-triphosphate = DNA(n+1) + diphosphate</text>
        <dbReference type="Rhea" id="RHEA:22508"/>
        <dbReference type="Rhea" id="RHEA-COMP:17339"/>
        <dbReference type="Rhea" id="RHEA-COMP:17340"/>
        <dbReference type="ChEBI" id="CHEBI:33019"/>
        <dbReference type="ChEBI" id="CHEBI:61560"/>
        <dbReference type="ChEBI" id="CHEBI:173112"/>
        <dbReference type="EC" id="2.7.7.7"/>
    </reaction>
</comment>
<dbReference type="InterPro" id="IPR003593">
    <property type="entry name" value="AAA+_ATPase"/>
</dbReference>
<evidence type="ECO:0000256" key="3">
    <source>
        <dbReference type="ARBA" id="ARBA00049244"/>
    </source>
</evidence>
<keyword evidence="5" id="KW-0548">Nucleotidyltransferase</keyword>
<dbReference type="PANTHER" id="PTHR11669:SF8">
    <property type="entry name" value="DNA POLYMERASE III SUBUNIT DELTA"/>
    <property type="match status" value="1"/>
</dbReference>
<dbReference type="InterPro" id="IPR027417">
    <property type="entry name" value="P-loop_NTPase"/>
</dbReference>
<name>A0A6N7QPJ4_9GAMM</name>
<dbReference type="GO" id="GO:0008408">
    <property type="term" value="F:3'-5' exonuclease activity"/>
    <property type="evidence" value="ECO:0007669"/>
    <property type="project" value="InterPro"/>
</dbReference>
<dbReference type="Pfam" id="PF13177">
    <property type="entry name" value="DNA_pol3_delta2"/>
    <property type="match status" value="1"/>
</dbReference>
<dbReference type="GO" id="GO:0009360">
    <property type="term" value="C:DNA polymerase III complex"/>
    <property type="evidence" value="ECO:0007669"/>
    <property type="project" value="TreeGrafter"/>
</dbReference>
<dbReference type="NCBIfam" id="TIGR00678">
    <property type="entry name" value="holB"/>
    <property type="match status" value="1"/>
</dbReference>
<keyword evidence="5" id="KW-0808">Transferase</keyword>
<dbReference type="InterPro" id="IPR050238">
    <property type="entry name" value="DNA_Rep/Repair_Clamp_Loader"/>
</dbReference>
<dbReference type="GO" id="GO:0006261">
    <property type="term" value="P:DNA-templated DNA replication"/>
    <property type="evidence" value="ECO:0007669"/>
    <property type="project" value="TreeGrafter"/>
</dbReference>
<dbReference type="GO" id="GO:0003887">
    <property type="term" value="F:DNA-directed DNA polymerase activity"/>
    <property type="evidence" value="ECO:0007669"/>
    <property type="project" value="UniProtKB-KW"/>
</dbReference>
<dbReference type="Proteomes" id="UP000433788">
    <property type="component" value="Unassembled WGS sequence"/>
</dbReference>
<evidence type="ECO:0000313" key="5">
    <source>
        <dbReference type="EMBL" id="MRH77299.1"/>
    </source>
</evidence>
<keyword evidence="6" id="KW-1185">Reference proteome</keyword>
<protein>
    <recommendedName>
        <fullName evidence="1">DNA-directed DNA polymerase</fullName>
        <ecNumber evidence="1">2.7.7.7</ecNumber>
    </recommendedName>
</protein>
<feature type="domain" description="AAA+ ATPase" evidence="4">
    <location>
        <begin position="30"/>
        <end position="176"/>
    </location>
</feature>
<dbReference type="SMART" id="SM00382">
    <property type="entry name" value="AAA"/>
    <property type="match status" value="1"/>
</dbReference>
<organism evidence="5 6">
    <name type="scientific">Spiribacter salilacus</name>
    <dbReference type="NCBI Taxonomy" id="2664894"/>
    <lineage>
        <taxon>Bacteria</taxon>
        <taxon>Pseudomonadati</taxon>
        <taxon>Pseudomonadota</taxon>
        <taxon>Gammaproteobacteria</taxon>
        <taxon>Chromatiales</taxon>
        <taxon>Ectothiorhodospiraceae</taxon>
        <taxon>Spiribacter</taxon>
    </lineage>
</organism>
<dbReference type="RefSeq" id="WP_153718361.1">
    <property type="nucleotide sequence ID" value="NZ_WJPP01000001.1"/>
</dbReference>
<evidence type="ECO:0000256" key="1">
    <source>
        <dbReference type="ARBA" id="ARBA00012417"/>
    </source>
</evidence>
<dbReference type="EMBL" id="WJPP01000001">
    <property type="protein sequence ID" value="MRH77299.1"/>
    <property type="molecule type" value="Genomic_DNA"/>
</dbReference>
<evidence type="ECO:0000259" key="4">
    <source>
        <dbReference type="SMART" id="SM00382"/>
    </source>
</evidence>
<comment type="caution">
    <text evidence="5">The sequence shown here is derived from an EMBL/GenBank/DDBJ whole genome shotgun (WGS) entry which is preliminary data.</text>
</comment>
<evidence type="ECO:0000256" key="2">
    <source>
        <dbReference type="ARBA" id="ARBA00022932"/>
    </source>
</evidence>
<sequence>MAEPNPPSQPLSWQKSAWERFNQQLALGHTPHATLVAGPVGVGKTVFAQAMVARLLCETPVASHACDQCRGCRLRLAGSHPDLKVTQPEEGGSGIIRIDEIRQLTEFTHLSSQYGGVRVGLLMPAEAMNRHTANALLKTLEEPPEQVVLILVSHAIEQLPATIRSRCQVLPIPTPASAVATEWLKAQGVDQPAAALHLAGGAPLRALSMVNEQEDARYLELGAAVAGLVRGKGSAVSIAEDWREWGALKTAQLMQRLVSDLRRAQVSQPPEGLPAEALQNMAKRLSAAQLHTLMDQLTKLRMAAQQPLSKELSIEACFLLWTEHAYAH</sequence>
<dbReference type="EC" id="2.7.7.7" evidence="1"/>
<dbReference type="Gene3D" id="3.40.50.300">
    <property type="entry name" value="P-loop containing nucleotide triphosphate hydrolases"/>
    <property type="match status" value="1"/>
</dbReference>
<reference evidence="5 6" key="1">
    <citation type="submission" date="2019-11" db="EMBL/GenBank/DDBJ databases">
        <authorList>
            <person name="Zhang X.Y."/>
        </authorList>
    </citation>
    <scope>NUCLEOTIDE SEQUENCE [LARGE SCALE GENOMIC DNA]</scope>
    <source>
        <strain evidence="5 6">C176</strain>
    </source>
</reference>
<dbReference type="AlphaFoldDB" id="A0A6N7QPJ4"/>
<proteinExistence type="predicted"/>
<dbReference type="SUPFAM" id="SSF52540">
    <property type="entry name" value="P-loop containing nucleoside triphosphate hydrolases"/>
    <property type="match status" value="1"/>
</dbReference>
<evidence type="ECO:0000313" key="6">
    <source>
        <dbReference type="Proteomes" id="UP000433788"/>
    </source>
</evidence>
<accession>A0A6N7QPJ4</accession>
<dbReference type="PANTHER" id="PTHR11669">
    <property type="entry name" value="REPLICATION FACTOR C / DNA POLYMERASE III GAMMA-TAU SUBUNIT"/>
    <property type="match status" value="1"/>
</dbReference>
<keyword evidence="2" id="KW-0239">DNA-directed DNA polymerase</keyword>
<dbReference type="InterPro" id="IPR004622">
    <property type="entry name" value="DNA_pol_HolB"/>
</dbReference>